<proteinExistence type="predicted"/>
<feature type="non-terminal residue" evidence="1">
    <location>
        <position position="1"/>
    </location>
</feature>
<evidence type="ECO:0000313" key="1">
    <source>
        <dbReference type="EMBL" id="SVB50972.1"/>
    </source>
</evidence>
<dbReference type="EMBL" id="UINC01044898">
    <property type="protein sequence ID" value="SVB50972.1"/>
    <property type="molecule type" value="Genomic_DNA"/>
</dbReference>
<reference evidence="1" key="1">
    <citation type="submission" date="2018-05" db="EMBL/GenBank/DDBJ databases">
        <authorList>
            <person name="Lanie J.A."/>
            <person name="Ng W.-L."/>
            <person name="Kazmierczak K.M."/>
            <person name="Andrzejewski T.M."/>
            <person name="Davidsen T.M."/>
            <person name="Wayne K.J."/>
            <person name="Tettelin H."/>
            <person name="Glass J.I."/>
            <person name="Rusch D."/>
            <person name="Podicherti R."/>
            <person name="Tsui H.-C.T."/>
            <person name="Winkler M.E."/>
        </authorList>
    </citation>
    <scope>NUCLEOTIDE SEQUENCE</scope>
</reference>
<gene>
    <name evidence="1" type="ORF">METZ01_LOCUS203826</name>
</gene>
<sequence>LDTEQLLLVAAEQIMPGAAERIMLPKDTASARAMEGARQAITEVYSGVPPNVRPGDAHEMQIQMFQQWLQQPDIAQKVQTDPALQGRIETYLQQLQMQISQKQNAEIGRLGTAPTPYGETAAA</sequence>
<name>A0A382EKX3_9ZZZZ</name>
<accession>A0A382EKX3</accession>
<dbReference type="AlphaFoldDB" id="A0A382EKX3"/>
<organism evidence="1">
    <name type="scientific">marine metagenome</name>
    <dbReference type="NCBI Taxonomy" id="408172"/>
    <lineage>
        <taxon>unclassified sequences</taxon>
        <taxon>metagenomes</taxon>
        <taxon>ecological metagenomes</taxon>
    </lineage>
</organism>
<protein>
    <submittedName>
        <fullName evidence="1">Uncharacterized protein</fullName>
    </submittedName>
</protein>